<name>A0A1I7EJ77_9BURK</name>
<evidence type="ECO:0000313" key="1">
    <source>
        <dbReference type="EMBL" id="SFU23957.1"/>
    </source>
</evidence>
<reference evidence="1 2" key="1">
    <citation type="submission" date="2016-10" db="EMBL/GenBank/DDBJ databases">
        <authorList>
            <person name="de Groot N.N."/>
        </authorList>
    </citation>
    <scope>NUCLEOTIDE SEQUENCE [LARGE SCALE GENOMIC DNA]</scope>
    <source>
        <strain evidence="1 2">LMG 27731</strain>
    </source>
</reference>
<proteinExistence type="predicted"/>
<accession>A0A1I7EJ77</accession>
<gene>
    <name evidence="1" type="ORF">SAMN05192563_102427</name>
</gene>
<dbReference type="AlphaFoldDB" id="A0A1I7EJ77"/>
<dbReference type="EMBL" id="FPBH01000024">
    <property type="protein sequence ID" value="SFU23957.1"/>
    <property type="molecule type" value="Genomic_DNA"/>
</dbReference>
<dbReference type="Proteomes" id="UP000198844">
    <property type="component" value="Unassembled WGS sequence"/>
</dbReference>
<sequence length="72" mass="7599">MTTLFTLTRDHISTPQGYVSTGSYPAAYGYTGGLLDDANVNWNAAVTDASNRFGIAAQLDGNTGFFGSFVRG</sequence>
<evidence type="ECO:0000313" key="2">
    <source>
        <dbReference type="Proteomes" id="UP000198844"/>
    </source>
</evidence>
<organism evidence="1 2">
    <name type="scientific">Paraburkholderia aspalathi</name>
    <dbReference type="NCBI Taxonomy" id="1324617"/>
    <lineage>
        <taxon>Bacteria</taxon>
        <taxon>Pseudomonadati</taxon>
        <taxon>Pseudomonadota</taxon>
        <taxon>Betaproteobacteria</taxon>
        <taxon>Burkholderiales</taxon>
        <taxon>Burkholderiaceae</taxon>
        <taxon>Paraburkholderia</taxon>
    </lineage>
</organism>
<protein>
    <submittedName>
        <fullName evidence="1">Uncharacterized protein</fullName>
    </submittedName>
</protein>